<dbReference type="EMBL" id="JBBNAE010000005">
    <property type="protein sequence ID" value="KAK9123674.1"/>
    <property type="molecule type" value="Genomic_DNA"/>
</dbReference>
<sequence>MIIFGNATAVGRHSIALGDENDATPFEEEEIIVEGEFICVKSLTMEGYDDLDVEDMIENEMDEELNEILKCLLISIQAILHALYELMQSLCHEHVAHPLTR</sequence>
<evidence type="ECO:0000313" key="2">
    <source>
        <dbReference type="Proteomes" id="UP001417504"/>
    </source>
</evidence>
<organism evidence="1 2">
    <name type="scientific">Stephania japonica</name>
    <dbReference type="NCBI Taxonomy" id="461633"/>
    <lineage>
        <taxon>Eukaryota</taxon>
        <taxon>Viridiplantae</taxon>
        <taxon>Streptophyta</taxon>
        <taxon>Embryophyta</taxon>
        <taxon>Tracheophyta</taxon>
        <taxon>Spermatophyta</taxon>
        <taxon>Magnoliopsida</taxon>
        <taxon>Ranunculales</taxon>
        <taxon>Menispermaceae</taxon>
        <taxon>Menispermoideae</taxon>
        <taxon>Cissampelideae</taxon>
        <taxon>Stephania</taxon>
    </lineage>
</organism>
<dbReference type="AlphaFoldDB" id="A0AAP0IXP9"/>
<comment type="caution">
    <text evidence="1">The sequence shown here is derived from an EMBL/GenBank/DDBJ whole genome shotgun (WGS) entry which is preliminary data.</text>
</comment>
<name>A0AAP0IXP9_9MAGN</name>
<accession>A0AAP0IXP9</accession>
<keyword evidence="2" id="KW-1185">Reference proteome</keyword>
<evidence type="ECO:0000313" key="1">
    <source>
        <dbReference type="EMBL" id="KAK9123674.1"/>
    </source>
</evidence>
<protein>
    <submittedName>
        <fullName evidence="1">Uncharacterized protein</fullName>
    </submittedName>
</protein>
<dbReference type="Proteomes" id="UP001417504">
    <property type="component" value="Unassembled WGS sequence"/>
</dbReference>
<proteinExistence type="predicted"/>
<reference evidence="1 2" key="1">
    <citation type="submission" date="2024-01" db="EMBL/GenBank/DDBJ databases">
        <title>Genome assemblies of Stephania.</title>
        <authorList>
            <person name="Yang L."/>
        </authorList>
    </citation>
    <scope>NUCLEOTIDE SEQUENCE [LARGE SCALE GENOMIC DNA]</scope>
    <source>
        <strain evidence="1">QJT</strain>
        <tissue evidence="1">Leaf</tissue>
    </source>
</reference>
<gene>
    <name evidence="1" type="ORF">Sjap_013276</name>
</gene>